<sequence length="141" mass="16006">MLNTVNSVKTTTSTKQPQQQSQLDKDMFLKILSAQLSNQDPTQPMEDREMIAQMAQFSTLEQISNLNQAFNQFMTSQQNDISRYSNMMNKEVSWINEETGGQESGVVKGIIKKDNQFYYQINDQEIPVGIINSAKDVTTQG</sequence>
<dbReference type="RefSeq" id="WP_101651586.1">
    <property type="nucleotide sequence ID" value="NZ_PGVE01000095.1"/>
</dbReference>
<keyword evidence="4" id="KW-0966">Cell projection</keyword>
<name>A0A2N5H7F6_9BACI</name>
<dbReference type="Pfam" id="PF03963">
    <property type="entry name" value="FlgD"/>
    <property type="match status" value="1"/>
</dbReference>
<keyword evidence="2" id="KW-1005">Bacterial flagellum biogenesis</keyword>
<dbReference type="EMBL" id="PGVE01000095">
    <property type="protein sequence ID" value="PLS01449.1"/>
    <property type="molecule type" value="Genomic_DNA"/>
</dbReference>
<evidence type="ECO:0000256" key="1">
    <source>
        <dbReference type="ARBA" id="ARBA00010577"/>
    </source>
</evidence>
<evidence type="ECO:0000256" key="2">
    <source>
        <dbReference type="ARBA" id="ARBA00022795"/>
    </source>
</evidence>
<evidence type="ECO:0000313" key="5">
    <source>
        <dbReference type="Proteomes" id="UP000234950"/>
    </source>
</evidence>
<comment type="similarity">
    <text evidence="1">Belongs to the FlgD family.</text>
</comment>
<organism evidence="4 5">
    <name type="scientific">Neobacillus cucumis</name>
    <dbReference type="NCBI Taxonomy" id="1740721"/>
    <lineage>
        <taxon>Bacteria</taxon>
        <taxon>Bacillati</taxon>
        <taxon>Bacillota</taxon>
        <taxon>Bacilli</taxon>
        <taxon>Bacillales</taxon>
        <taxon>Bacillaceae</taxon>
        <taxon>Neobacillus</taxon>
    </lineage>
</organism>
<protein>
    <submittedName>
        <fullName evidence="4">Flagellar hook assembly protein FlgD</fullName>
    </submittedName>
</protein>
<reference evidence="4 5" key="1">
    <citation type="submission" date="2017-11" db="EMBL/GenBank/DDBJ databases">
        <title>Comparitive Functional Genomics of Dry Heat Resistant strains isolated from the Viking Spacecraft.</title>
        <authorList>
            <person name="Seuylemezian A."/>
            <person name="Cooper K."/>
            <person name="Vaishampayan P."/>
        </authorList>
    </citation>
    <scope>NUCLEOTIDE SEQUENCE [LARGE SCALE GENOMIC DNA]</scope>
    <source>
        <strain evidence="4 5">V32-6</strain>
    </source>
</reference>
<keyword evidence="4" id="KW-0282">Flagellum</keyword>
<dbReference type="GO" id="GO:0044781">
    <property type="term" value="P:bacterial-type flagellum organization"/>
    <property type="evidence" value="ECO:0007669"/>
    <property type="project" value="UniProtKB-KW"/>
</dbReference>
<dbReference type="InterPro" id="IPR005648">
    <property type="entry name" value="FlgD"/>
</dbReference>
<gene>
    <name evidence="4" type="ORF">CVD27_25120</name>
</gene>
<evidence type="ECO:0000313" key="4">
    <source>
        <dbReference type="EMBL" id="PLS01449.1"/>
    </source>
</evidence>
<keyword evidence="5" id="KW-1185">Reference proteome</keyword>
<dbReference type="OrthoDB" id="280334at2"/>
<accession>A0A2N5H7F6</accession>
<dbReference type="Proteomes" id="UP000234950">
    <property type="component" value="Unassembled WGS sequence"/>
</dbReference>
<comment type="caution">
    <text evidence="4">The sequence shown here is derived from an EMBL/GenBank/DDBJ whole genome shotgun (WGS) entry which is preliminary data.</text>
</comment>
<dbReference type="AlphaFoldDB" id="A0A2N5H7F6"/>
<proteinExistence type="inferred from homology"/>
<evidence type="ECO:0000256" key="3">
    <source>
        <dbReference type="SAM" id="MobiDB-lite"/>
    </source>
</evidence>
<feature type="region of interest" description="Disordered" evidence="3">
    <location>
        <begin position="1"/>
        <end position="22"/>
    </location>
</feature>
<keyword evidence="4" id="KW-0969">Cilium</keyword>